<name>A0AAW2A8D4_CULAL</name>
<organism evidence="1 2">
    <name type="scientific">Culter alburnus</name>
    <name type="common">Topmouth culter</name>
    <dbReference type="NCBI Taxonomy" id="194366"/>
    <lineage>
        <taxon>Eukaryota</taxon>
        <taxon>Metazoa</taxon>
        <taxon>Chordata</taxon>
        <taxon>Craniata</taxon>
        <taxon>Vertebrata</taxon>
        <taxon>Euteleostomi</taxon>
        <taxon>Actinopterygii</taxon>
        <taxon>Neopterygii</taxon>
        <taxon>Teleostei</taxon>
        <taxon>Ostariophysi</taxon>
        <taxon>Cypriniformes</taxon>
        <taxon>Xenocyprididae</taxon>
        <taxon>Xenocypridinae</taxon>
        <taxon>Culter</taxon>
    </lineage>
</organism>
<proteinExistence type="predicted"/>
<dbReference type="EMBL" id="JAWDJR010000010">
    <property type="protein sequence ID" value="KAK9968834.1"/>
    <property type="molecule type" value="Genomic_DNA"/>
</dbReference>
<reference evidence="1 2" key="1">
    <citation type="submission" date="2024-05" db="EMBL/GenBank/DDBJ databases">
        <title>A high-quality chromosomal-level genome assembly of Topmouth culter (Culter alburnus).</title>
        <authorList>
            <person name="Zhao H."/>
        </authorList>
    </citation>
    <scope>NUCLEOTIDE SEQUENCE [LARGE SCALE GENOMIC DNA]</scope>
    <source>
        <strain evidence="1">CATC2023</strain>
        <tissue evidence="1">Muscle</tissue>
    </source>
</reference>
<feature type="non-terminal residue" evidence="1">
    <location>
        <position position="60"/>
    </location>
</feature>
<accession>A0AAW2A8D4</accession>
<dbReference type="AlphaFoldDB" id="A0AAW2A8D4"/>
<evidence type="ECO:0000313" key="1">
    <source>
        <dbReference type="EMBL" id="KAK9968834.1"/>
    </source>
</evidence>
<sequence length="60" mass="6897">MAWRRFLLSNDPIHSAAAGGDLRLHVTRAPSHSSSHQTRLICFQRFNTYGVSRTRLMRSQ</sequence>
<dbReference type="Proteomes" id="UP001479290">
    <property type="component" value="Unassembled WGS sequence"/>
</dbReference>
<gene>
    <name evidence="1" type="ORF">ABG768_003135</name>
</gene>
<protein>
    <submittedName>
        <fullName evidence="1">Uncharacterized protein</fullName>
    </submittedName>
</protein>
<evidence type="ECO:0000313" key="2">
    <source>
        <dbReference type="Proteomes" id="UP001479290"/>
    </source>
</evidence>
<comment type="caution">
    <text evidence="1">The sequence shown here is derived from an EMBL/GenBank/DDBJ whole genome shotgun (WGS) entry which is preliminary data.</text>
</comment>
<keyword evidence="2" id="KW-1185">Reference proteome</keyword>